<dbReference type="InterPro" id="IPR008585">
    <property type="entry name" value="Gamma_PGA_hydro"/>
</dbReference>
<dbReference type="Gene3D" id="3.40.630.100">
    <property type="entry name" value="Poly-gamma-glutamate hydrolase, zinc-binding motif"/>
    <property type="match status" value="1"/>
</dbReference>
<evidence type="ECO:0008006" key="2">
    <source>
        <dbReference type="Google" id="ProtNLM"/>
    </source>
</evidence>
<sequence length="242" mass="26510">MSFFSLKPKFLIHKFIVISILSVLLTSILPYNTAKADDAFSSMSELMENTTEGSDWQITTTDRGSDVLIAAIHGGGIEPATSQLASLIASNGGYNYYSFQGVRPTNNGELHVTSTNYDEPIIQHMQSTANRSVTIHGALGTEPVTYIGGKDQSLITRIEDELRNAGFEVQESPNHLSGSSDNNIVNKNQRGEGVQLELTTAMRQSLFSNNDISKISRMNLLNYNADIYNYAHAVNDAIAKDN</sequence>
<dbReference type="InterPro" id="IPR038128">
    <property type="entry name" value="Gamma_PGA_hydro_sf"/>
</dbReference>
<accession>A0A1W5QFZ3</accession>
<name>A0A1W5QFZ3_9STAP</name>
<dbReference type="EMBL" id="KY363215">
    <property type="protein sequence ID" value="APY23745.1"/>
    <property type="molecule type" value="Genomic_DNA"/>
</dbReference>
<organism evidence="1">
    <name type="scientific">Staphylococcus arlettae</name>
    <dbReference type="NCBI Taxonomy" id="29378"/>
    <lineage>
        <taxon>Bacteria</taxon>
        <taxon>Bacillati</taxon>
        <taxon>Bacillota</taxon>
        <taxon>Bacilli</taxon>
        <taxon>Bacillales</taxon>
        <taxon>Staphylococcaceae</taxon>
        <taxon>Staphylococcus</taxon>
    </lineage>
</organism>
<dbReference type="AlphaFoldDB" id="A0A1W5QFZ3"/>
<proteinExistence type="predicted"/>
<evidence type="ECO:0000313" key="1">
    <source>
        <dbReference type="EMBL" id="APY23745.1"/>
    </source>
</evidence>
<protein>
    <recommendedName>
        <fullName evidence="2">Phage-related replication protein</fullName>
    </recommendedName>
</protein>
<dbReference type="Pfam" id="PF05908">
    <property type="entry name" value="Gamma_PGA_hydro"/>
    <property type="match status" value="1"/>
</dbReference>
<reference evidence="1" key="1">
    <citation type="journal article" date="2017" name="MSphere">
        <title>Novel beta-lactamase blaARL in Staphylococcus arlettae.</title>
        <authorList>
            <person name="Andreis S.N."/>
            <person name="Perreten V."/>
            <person name="Schwendener S."/>
        </authorList>
    </citation>
    <scope>NUCLEOTIDE SEQUENCE</scope>
    <source>
        <strain evidence="1">SAN1670</strain>
    </source>
</reference>
<dbReference type="RefSeq" id="WP_107373795.1">
    <property type="nucleotide sequence ID" value="NZ_JBOIIZ010000004.1"/>
</dbReference>